<organism evidence="1 2">
    <name type="scientific">Streptococcus pseudoporcinus</name>
    <dbReference type="NCBI Taxonomy" id="361101"/>
    <lineage>
        <taxon>Bacteria</taxon>
        <taxon>Bacillati</taxon>
        <taxon>Bacillota</taxon>
        <taxon>Bacilli</taxon>
        <taxon>Lactobacillales</taxon>
        <taxon>Streptococcaceae</taxon>
        <taxon>Streptococcus</taxon>
    </lineage>
</organism>
<proteinExistence type="predicted"/>
<reference evidence="1 2" key="1">
    <citation type="submission" date="2019-05" db="EMBL/GenBank/DDBJ databases">
        <authorList>
            <consortium name="Pathogen Informatics"/>
        </authorList>
    </citation>
    <scope>NUCLEOTIDE SEQUENCE [LARGE SCALE GENOMIC DNA]</scope>
    <source>
        <strain evidence="1 2">NCTC5385</strain>
    </source>
</reference>
<name>A0A4U9XLY6_9STRE</name>
<dbReference type="EMBL" id="LR594035">
    <property type="protein sequence ID" value="VTS14056.1"/>
    <property type="molecule type" value="Genomic_DNA"/>
</dbReference>
<gene>
    <name evidence="1" type="ORF">NCTC5385_00300</name>
</gene>
<dbReference type="Proteomes" id="UP000304914">
    <property type="component" value="Chromosome"/>
</dbReference>
<sequence length="61" mass="7107">MKKYIICNTHELYCDDIELTCKDNEDPELVAESVLEENGYSEFCDNNGFITYDFDLVEVSE</sequence>
<accession>A0A4U9XLY6</accession>
<dbReference type="AlphaFoldDB" id="A0A4U9XLY6"/>
<protein>
    <submittedName>
        <fullName evidence="1">Uncharacterized protein</fullName>
    </submittedName>
</protein>
<evidence type="ECO:0000313" key="1">
    <source>
        <dbReference type="EMBL" id="VTS14056.1"/>
    </source>
</evidence>
<evidence type="ECO:0000313" key="2">
    <source>
        <dbReference type="Proteomes" id="UP000304914"/>
    </source>
</evidence>
<dbReference type="RefSeq" id="WP_138067964.1">
    <property type="nucleotide sequence ID" value="NZ_LR594035.1"/>
</dbReference>